<gene>
    <name evidence="3" type="ORF">VaNZ11_012036</name>
</gene>
<accession>A0ABQ5SCW6</accession>
<comment type="caution">
    <text evidence="3">The sequence shown here is derived from an EMBL/GenBank/DDBJ whole genome shotgun (WGS) entry which is preliminary data.</text>
</comment>
<dbReference type="EMBL" id="BSDZ01000078">
    <property type="protein sequence ID" value="GLI67773.1"/>
    <property type="molecule type" value="Genomic_DNA"/>
</dbReference>
<evidence type="ECO:0000313" key="3">
    <source>
        <dbReference type="EMBL" id="GLI67773.1"/>
    </source>
</evidence>
<feature type="region of interest" description="Disordered" evidence="1">
    <location>
        <begin position="709"/>
        <end position="730"/>
    </location>
</feature>
<evidence type="ECO:0000313" key="4">
    <source>
        <dbReference type="Proteomes" id="UP001165090"/>
    </source>
</evidence>
<reference evidence="3 4" key="1">
    <citation type="journal article" date="2023" name="IScience">
        <title>Expanded male sex-determining region conserved during the evolution of homothallism in the green alga Volvox.</title>
        <authorList>
            <person name="Yamamoto K."/>
            <person name="Matsuzaki R."/>
            <person name="Mahakham W."/>
            <person name="Heman W."/>
            <person name="Sekimoto H."/>
            <person name="Kawachi M."/>
            <person name="Minakuchi Y."/>
            <person name="Toyoda A."/>
            <person name="Nozaki H."/>
        </authorList>
    </citation>
    <scope>NUCLEOTIDE SEQUENCE [LARGE SCALE GENOMIC DNA]</scope>
    <source>
        <strain evidence="3 4">NIES-4468</strain>
    </source>
</reference>
<sequence length="750" mass="78619">MLAPVSSFNWITVFCFIISASCARSQDTREAHHHVREAVHDLGVVSVQLYAKAPVLMKEKVLLLNIWLKRVTWENSSGQHERSEVHGFAWAEDMDALNRNQEGHMLMGVDQNAWQPRLRLETPRGTVVNAQRVSDVVKDPQAKSSLRPFHFTFVLDAVHPSRCFKIYELSFPGYRSSFCLPLTSSRLCRRLVPEETEAPHVPALWALIFPLRSTGINGTHWEYHTRLIANRIFNYAVYQIGIGGAGVLLYADRMTRAGLERLPRISGLIGKGRLIMVTWDMPERSPMAYKYDQALVASHALLGLSSCGPSLMLLLGDLDEYLYSAFGHGWPSIHACVARSNARAGLYRIQRIDAATSRMDPSREAAWWVMPARSLSRHPIMSYDKLKREAMRPELCKVLALPSSRIVGFYVHDGYPMHGTSHLVSAECAFLVHIPNYWGPRAAVAAAAAAGGGGGVAAVAATEDSAAAATVAAAGGGLVGGIVLDSLDKLLNLDRLGGNAGGGDAVGGAAGVAAGDIRGGGAAAAAGKATDADYTPFKVSANWAVGPSATATLEGPSGILVGVGKGGGGSGTVMGSGRMRGGGTWHLGSSLGSNGGDGGWGDGIAGDRVVPLSGSVADGKIAAAAAAAATLAAANAAALAVAAATIMNATTETTTATEHASPASTDSRFSFTDISVYRNDVTKGVTVDANVAADADRWAALAAQKAKEARLEDEATRAGSGGNGAGSTTTRDNIDLEAILSAADDVALAS</sequence>
<keyword evidence="2" id="KW-0732">Signal</keyword>
<evidence type="ECO:0000256" key="2">
    <source>
        <dbReference type="SAM" id="SignalP"/>
    </source>
</evidence>
<feature type="chain" id="PRO_5047523542" evidence="2">
    <location>
        <begin position="26"/>
        <end position="750"/>
    </location>
</feature>
<proteinExistence type="predicted"/>
<organism evidence="3 4">
    <name type="scientific">Volvox africanus</name>
    <dbReference type="NCBI Taxonomy" id="51714"/>
    <lineage>
        <taxon>Eukaryota</taxon>
        <taxon>Viridiplantae</taxon>
        <taxon>Chlorophyta</taxon>
        <taxon>core chlorophytes</taxon>
        <taxon>Chlorophyceae</taxon>
        <taxon>CS clade</taxon>
        <taxon>Chlamydomonadales</taxon>
        <taxon>Volvocaceae</taxon>
        <taxon>Volvox</taxon>
    </lineage>
</organism>
<name>A0ABQ5SCW6_9CHLO</name>
<keyword evidence="4" id="KW-1185">Reference proteome</keyword>
<feature type="signal peptide" evidence="2">
    <location>
        <begin position="1"/>
        <end position="25"/>
    </location>
</feature>
<protein>
    <submittedName>
        <fullName evidence="3">Uncharacterized protein</fullName>
    </submittedName>
</protein>
<evidence type="ECO:0000256" key="1">
    <source>
        <dbReference type="SAM" id="MobiDB-lite"/>
    </source>
</evidence>
<dbReference type="Proteomes" id="UP001165090">
    <property type="component" value="Unassembled WGS sequence"/>
</dbReference>